<keyword evidence="3" id="KW-1185">Reference proteome</keyword>
<evidence type="ECO:0000259" key="1">
    <source>
        <dbReference type="Pfam" id="PF09836"/>
    </source>
</evidence>
<dbReference type="Pfam" id="PF09836">
    <property type="entry name" value="DUF2063"/>
    <property type="match status" value="1"/>
</dbReference>
<dbReference type="Gene3D" id="1.10.150.690">
    <property type="entry name" value="DUF2063"/>
    <property type="match status" value="1"/>
</dbReference>
<reference evidence="2 3" key="1">
    <citation type="submission" date="2020-08" db="EMBL/GenBank/DDBJ databases">
        <title>Genomic Encyclopedia of Type Strains, Phase IV (KMG-IV): sequencing the most valuable type-strain genomes for metagenomic binning, comparative biology and taxonomic classification.</title>
        <authorList>
            <person name="Goeker M."/>
        </authorList>
    </citation>
    <scope>NUCLEOTIDE SEQUENCE [LARGE SCALE GENOMIC DNA]</scope>
    <source>
        <strain evidence="2 3">DSM 23958</strain>
    </source>
</reference>
<protein>
    <recommendedName>
        <fullName evidence="1">Putative DNA-binding domain-containing protein</fullName>
    </recommendedName>
</protein>
<feature type="domain" description="Putative DNA-binding" evidence="1">
    <location>
        <begin position="6"/>
        <end position="94"/>
    </location>
</feature>
<comment type="caution">
    <text evidence="2">The sequence shown here is derived from an EMBL/GenBank/DDBJ whole genome shotgun (WGS) entry which is preliminary data.</text>
</comment>
<evidence type="ECO:0000313" key="3">
    <source>
        <dbReference type="Proteomes" id="UP000554837"/>
    </source>
</evidence>
<sequence length="252" mass="28043">MTLEHIQAQFQTAVREGGVPPAGLLRGRLAERGLRAYQHAYPTRLSEALADNYGALAQALGDAAFDELARAYLQTHPPTEPSIRWFGHAMPVFMDRWADLPHPALADLARLDWALRGAFDAAEHPTLDPETLAALAPEAWATQILKPQPHVQLLGLQWAVGPTWHALTAARESGQEAELPEPEALAHQLLVWRHEHKTQWRSLEADEAQALCVALQEPLSLADWLALQGETRLPQAVAWLQRWALDGLLREH</sequence>
<dbReference type="AlphaFoldDB" id="A0A840S9B6"/>
<proteinExistence type="predicted"/>
<accession>A0A840S9B6</accession>
<dbReference type="Proteomes" id="UP000554837">
    <property type="component" value="Unassembled WGS sequence"/>
</dbReference>
<name>A0A840S9B6_9BURK</name>
<gene>
    <name evidence="2" type="ORF">HNQ51_002913</name>
</gene>
<organism evidence="2 3">
    <name type="scientific">Inhella inkyongensis</name>
    <dbReference type="NCBI Taxonomy" id="392593"/>
    <lineage>
        <taxon>Bacteria</taxon>
        <taxon>Pseudomonadati</taxon>
        <taxon>Pseudomonadota</taxon>
        <taxon>Betaproteobacteria</taxon>
        <taxon>Burkholderiales</taxon>
        <taxon>Sphaerotilaceae</taxon>
        <taxon>Inhella</taxon>
    </lineage>
</organism>
<dbReference type="EMBL" id="JACHHO010000005">
    <property type="protein sequence ID" value="MBB5205586.1"/>
    <property type="molecule type" value="Genomic_DNA"/>
</dbReference>
<dbReference type="InterPro" id="IPR018640">
    <property type="entry name" value="DUF2063"/>
</dbReference>
<dbReference type="InterPro" id="IPR044922">
    <property type="entry name" value="DUF2063_N_sf"/>
</dbReference>
<evidence type="ECO:0000313" key="2">
    <source>
        <dbReference type="EMBL" id="MBB5205586.1"/>
    </source>
</evidence>